<feature type="signal peptide" evidence="1">
    <location>
        <begin position="1"/>
        <end position="20"/>
    </location>
</feature>
<protein>
    <submittedName>
        <fullName evidence="3">DUF281 domain-containing protein</fullName>
    </submittedName>
</protein>
<evidence type="ECO:0000256" key="1">
    <source>
        <dbReference type="SAM" id="SignalP"/>
    </source>
</evidence>
<dbReference type="AlphaFoldDB" id="A0A7E4W4X5"/>
<evidence type="ECO:0000313" key="2">
    <source>
        <dbReference type="Proteomes" id="UP000492821"/>
    </source>
</evidence>
<reference evidence="2" key="1">
    <citation type="journal article" date="2013" name="Genetics">
        <title>The draft genome and transcriptome of Panagrellus redivivus are shaped by the harsh demands of a free-living lifestyle.</title>
        <authorList>
            <person name="Srinivasan J."/>
            <person name="Dillman A.R."/>
            <person name="Macchietto M.G."/>
            <person name="Heikkinen L."/>
            <person name="Lakso M."/>
            <person name="Fracchia K.M."/>
            <person name="Antoshechkin I."/>
            <person name="Mortazavi A."/>
            <person name="Wong G."/>
            <person name="Sternberg P.W."/>
        </authorList>
    </citation>
    <scope>NUCLEOTIDE SEQUENCE [LARGE SCALE GENOMIC DNA]</scope>
    <source>
        <strain evidence="2">MT8872</strain>
    </source>
</reference>
<name>A0A7E4W4X5_PANRE</name>
<proteinExistence type="predicted"/>
<feature type="chain" id="PRO_5028896824" evidence="1">
    <location>
        <begin position="21"/>
        <end position="267"/>
    </location>
</feature>
<dbReference type="WBParaSite" id="Pan_g7168.t1">
    <property type="protein sequence ID" value="Pan_g7168.t1"/>
    <property type="gene ID" value="Pan_g7168"/>
</dbReference>
<organism evidence="2 3">
    <name type="scientific">Panagrellus redivivus</name>
    <name type="common">Microworm</name>
    <dbReference type="NCBI Taxonomy" id="6233"/>
    <lineage>
        <taxon>Eukaryota</taxon>
        <taxon>Metazoa</taxon>
        <taxon>Ecdysozoa</taxon>
        <taxon>Nematoda</taxon>
        <taxon>Chromadorea</taxon>
        <taxon>Rhabditida</taxon>
        <taxon>Tylenchina</taxon>
        <taxon>Panagrolaimomorpha</taxon>
        <taxon>Panagrolaimoidea</taxon>
        <taxon>Panagrolaimidae</taxon>
        <taxon>Panagrellus</taxon>
    </lineage>
</organism>
<keyword evidence="2" id="KW-1185">Reference proteome</keyword>
<evidence type="ECO:0000313" key="3">
    <source>
        <dbReference type="WBParaSite" id="Pan_g7168.t1"/>
    </source>
</evidence>
<sequence length="267" mass="29333">MRAGTLCLISVLLIFYESDAASTCYKCISPNLQNYWFTAGFQTQPPPAHDDCDLTTATDAPQGACSSPKCIAYSVYISPTIYGVVRDCAENYNVQNLPDETLVYTAVPNTGYSVAAYTCTTAATAQEPCNEKPSSADIKSLKNKNTTGSLYSGAKTTCESSYIVNRRRQFSSTCVGDVCSLTIGYRQDAEIREEYAVQTCLPFNIFSSKSFQNTYSEPVSYFGYTSNVTVYANTTLCTTEKCNYYNSATRGTAFMAMAIFLITFQFC</sequence>
<keyword evidence="1" id="KW-0732">Signal</keyword>
<dbReference type="Proteomes" id="UP000492821">
    <property type="component" value="Unassembled WGS sequence"/>
</dbReference>
<accession>A0A7E4W4X5</accession>
<reference evidence="3" key="2">
    <citation type="submission" date="2020-10" db="UniProtKB">
        <authorList>
            <consortium name="WormBaseParasite"/>
        </authorList>
    </citation>
    <scope>IDENTIFICATION</scope>
</reference>